<dbReference type="RefSeq" id="WP_179514660.1">
    <property type="nucleotide sequence ID" value="NZ_JANFAV010000013.1"/>
</dbReference>
<proteinExistence type="predicted"/>
<comment type="caution">
    <text evidence="1">The sequence shown here is derived from an EMBL/GenBank/DDBJ whole genome shotgun (WGS) entry which is preliminary data.</text>
</comment>
<dbReference type="EMBL" id="JANFAV010000013">
    <property type="protein sequence ID" value="MCW6536404.1"/>
    <property type="molecule type" value="Genomic_DNA"/>
</dbReference>
<reference evidence="1" key="1">
    <citation type="submission" date="2022-06" db="EMBL/GenBank/DDBJ databases">
        <title>Sphingomonas sp. nov. isolated from rhizosphere soil of tomato.</title>
        <authorList>
            <person name="Dong H."/>
            <person name="Gao R."/>
        </authorList>
    </citation>
    <scope>NUCLEOTIDE SEQUENCE</scope>
    <source>
        <strain evidence="1">MMSM24</strain>
    </source>
</reference>
<dbReference type="Proteomes" id="UP001165565">
    <property type="component" value="Unassembled WGS sequence"/>
</dbReference>
<protein>
    <submittedName>
        <fullName evidence="1">Uncharacterized protein</fullName>
    </submittedName>
</protein>
<organism evidence="1 2">
    <name type="scientific">Sphingomonas lycopersici</name>
    <dbReference type="NCBI Taxonomy" id="2951807"/>
    <lineage>
        <taxon>Bacteria</taxon>
        <taxon>Pseudomonadati</taxon>
        <taxon>Pseudomonadota</taxon>
        <taxon>Alphaproteobacteria</taxon>
        <taxon>Sphingomonadales</taxon>
        <taxon>Sphingomonadaceae</taxon>
        <taxon>Sphingomonas</taxon>
    </lineage>
</organism>
<dbReference type="AlphaFoldDB" id="A0AA42CRL5"/>
<gene>
    <name evidence="1" type="ORF">NEE01_16620</name>
</gene>
<sequence>MTETTTIEQDITAAVSAARIRLRFDRVVIGLIARLKAALDDVVPQDQSIIFTLTAPIRLPAKTAAAIEALVRDDLDRRDIRTTLHGNHVQLRRVAGVPARMPRVTGFVHNQPSDSEPILDLAEARLLGQE</sequence>
<evidence type="ECO:0000313" key="2">
    <source>
        <dbReference type="Proteomes" id="UP001165565"/>
    </source>
</evidence>
<name>A0AA42CRL5_9SPHN</name>
<evidence type="ECO:0000313" key="1">
    <source>
        <dbReference type="EMBL" id="MCW6536404.1"/>
    </source>
</evidence>
<keyword evidence="2" id="KW-1185">Reference proteome</keyword>
<accession>A0AA42CRL5</accession>